<sequence length="286" mass="31703">MDAGSALPSVELSNGQTVPMLGLGTSHWGGYSHAAVLYALGACGVRHVDTARRYGCEERVGAALRESGVPRASVWLTSKLWPGDMGHAAARAACLRSCRALDTDYLDLYLVHWPEGQPPPGQSRRELRAETWRALEELYSEGICKAIGVSNFQQHHVEELQEDCDVTPHVNQVEFHPYQQPRELMSFCRSRGIAFEGYCPLAKGQVLCDPTVQAVARKHARTPAQVCIRWSLQNGVITIPKSTKEARIKENCQVFDFSLPAEDMATLDGMHVGRKLIHLTQPMWQG</sequence>
<dbReference type="GeneID" id="116948809"/>
<protein>
    <submittedName>
        <fullName evidence="8">Uncharacterized oxidoreductase ZK1290.5-like isoform X1</fullName>
    </submittedName>
</protein>
<feature type="binding site" evidence="4">
    <location>
        <position position="112"/>
    </location>
    <ligand>
        <name>substrate</name>
    </ligand>
</feature>
<dbReference type="RefSeq" id="XP_032821812.1">
    <property type="nucleotide sequence ID" value="XM_032965921.1"/>
</dbReference>
<dbReference type="Pfam" id="PF00248">
    <property type="entry name" value="Aldo_ket_red"/>
    <property type="match status" value="1"/>
</dbReference>
<keyword evidence="7" id="KW-1185">Reference proteome</keyword>
<evidence type="ECO:0000256" key="2">
    <source>
        <dbReference type="ARBA" id="ARBA00023002"/>
    </source>
</evidence>
<dbReference type="CDD" id="cd19135">
    <property type="entry name" value="AKR_CeZK1290-like"/>
    <property type="match status" value="1"/>
</dbReference>
<dbReference type="InterPro" id="IPR018170">
    <property type="entry name" value="Aldo/ket_reductase_CS"/>
</dbReference>
<gene>
    <name evidence="8" type="primary">LOC116948809</name>
</gene>
<dbReference type="AlphaFoldDB" id="A0AAJ7X5H6"/>
<evidence type="ECO:0000313" key="7">
    <source>
        <dbReference type="Proteomes" id="UP001318040"/>
    </source>
</evidence>
<reference evidence="8" key="1">
    <citation type="submission" date="2025-08" db="UniProtKB">
        <authorList>
            <consortium name="RefSeq"/>
        </authorList>
    </citation>
    <scope>IDENTIFICATION</scope>
    <source>
        <tissue evidence="8">Sperm</tissue>
    </source>
</reference>
<dbReference type="PROSITE" id="PS00063">
    <property type="entry name" value="ALDOKETO_REDUCTASE_3"/>
    <property type="match status" value="1"/>
</dbReference>
<dbReference type="PROSITE" id="PS00062">
    <property type="entry name" value="ALDOKETO_REDUCTASE_2"/>
    <property type="match status" value="1"/>
</dbReference>
<accession>A0AAJ7X5H6</accession>
<name>A0AAJ7X5H6_PETMA</name>
<feature type="domain" description="NADP-dependent oxidoreductase" evidence="6">
    <location>
        <begin position="21"/>
        <end position="269"/>
    </location>
</feature>
<comment type="similarity">
    <text evidence="1">Belongs to the aldo/keto reductase family.</text>
</comment>
<dbReference type="InterPro" id="IPR020471">
    <property type="entry name" value="AKR"/>
</dbReference>
<evidence type="ECO:0000256" key="4">
    <source>
        <dbReference type="PIRSR" id="PIRSR000097-2"/>
    </source>
</evidence>
<dbReference type="GO" id="GO:0016491">
    <property type="term" value="F:oxidoreductase activity"/>
    <property type="evidence" value="ECO:0007669"/>
    <property type="project" value="UniProtKB-KW"/>
</dbReference>
<evidence type="ECO:0000256" key="3">
    <source>
        <dbReference type="PIRSR" id="PIRSR000097-1"/>
    </source>
</evidence>
<dbReference type="KEGG" id="pmrn:116948809"/>
<dbReference type="PANTHER" id="PTHR43827">
    <property type="entry name" value="2,5-DIKETO-D-GLUCONIC ACID REDUCTASE"/>
    <property type="match status" value="1"/>
</dbReference>
<dbReference type="PANTHER" id="PTHR43827:SF10">
    <property type="entry name" value="ZGC:110366"/>
    <property type="match status" value="1"/>
</dbReference>
<evidence type="ECO:0000259" key="6">
    <source>
        <dbReference type="Pfam" id="PF00248"/>
    </source>
</evidence>
<dbReference type="SUPFAM" id="SSF51430">
    <property type="entry name" value="NAD(P)-linked oxidoreductase"/>
    <property type="match status" value="1"/>
</dbReference>
<dbReference type="InterPro" id="IPR036812">
    <property type="entry name" value="NAD(P)_OxRdtase_dom_sf"/>
</dbReference>
<dbReference type="PRINTS" id="PR00069">
    <property type="entry name" value="ALDKETRDTASE"/>
</dbReference>
<dbReference type="PIRSF" id="PIRSF000097">
    <property type="entry name" value="AKR"/>
    <property type="match status" value="1"/>
</dbReference>
<feature type="active site" description="Proton donor" evidence="3">
    <location>
        <position position="54"/>
    </location>
</feature>
<dbReference type="Proteomes" id="UP001318040">
    <property type="component" value="Chromosome 35"/>
</dbReference>
<evidence type="ECO:0000256" key="1">
    <source>
        <dbReference type="ARBA" id="ARBA00007905"/>
    </source>
</evidence>
<evidence type="ECO:0000313" key="8">
    <source>
        <dbReference type="RefSeq" id="XP_032821812.1"/>
    </source>
</evidence>
<dbReference type="InterPro" id="IPR023210">
    <property type="entry name" value="NADP_OxRdtase_dom"/>
</dbReference>
<organism evidence="7 8">
    <name type="scientific">Petromyzon marinus</name>
    <name type="common">Sea lamprey</name>
    <dbReference type="NCBI Taxonomy" id="7757"/>
    <lineage>
        <taxon>Eukaryota</taxon>
        <taxon>Metazoa</taxon>
        <taxon>Chordata</taxon>
        <taxon>Craniata</taxon>
        <taxon>Vertebrata</taxon>
        <taxon>Cyclostomata</taxon>
        <taxon>Hyperoartia</taxon>
        <taxon>Petromyzontiformes</taxon>
        <taxon>Petromyzontidae</taxon>
        <taxon>Petromyzon</taxon>
    </lineage>
</organism>
<dbReference type="FunFam" id="3.20.20.100:FF:000015">
    <property type="entry name" value="Oxidoreductase, aldo/keto reductase family"/>
    <property type="match status" value="1"/>
</dbReference>
<proteinExistence type="inferred from homology"/>
<evidence type="ECO:0000256" key="5">
    <source>
        <dbReference type="PIRSR" id="PIRSR000097-3"/>
    </source>
</evidence>
<dbReference type="Gene3D" id="3.20.20.100">
    <property type="entry name" value="NADP-dependent oxidoreductase domain"/>
    <property type="match status" value="1"/>
</dbReference>
<feature type="site" description="Lowers pKa of active site Tyr" evidence="5">
    <location>
        <position position="79"/>
    </location>
</feature>
<keyword evidence="2" id="KW-0560">Oxidoreductase</keyword>